<dbReference type="InterPro" id="IPR029045">
    <property type="entry name" value="ClpP/crotonase-like_dom_sf"/>
</dbReference>
<comment type="caution">
    <text evidence="11">The sequence shown here is derived from an EMBL/GenBank/DDBJ whole genome shotgun (WGS) entry which is preliminary data.</text>
</comment>
<feature type="transmembrane region" description="Helical" evidence="6">
    <location>
        <begin position="324"/>
        <end position="341"/>
    </location>
</feature>
<dbReference type="RefSeq" id="WP_214362332.1">
    <property type="nucleotide sequence ID" value="NZ_JAEKFT010000016.1"/>
</dbReference>
<evidence type="ECO:0000256" key="5">
    <source>
        <dbReference type="SAM" id="MobiDB-lite"/>
    </source>
</evidence>
<comment type="subcellular location">
    <subcellularLocation>
        <location evidence="1">Membrane</location>
        <topology evidence="1">Multi-pass membrane protein</topology>
    </subcellularLocation>
</comment>
<gene>
    <name evidence="11" type="ORF">I8J34_14475</name>
</gene>
<evidence type="ECO:0000256" key="4">
    <source>
        <dbReference type="ARBA" id="ARBA00023136"/>
    </source>
</evidence>
<evidence type="ECO:0000256" key="6">
    <source>
        <dbReference type="SAM" id="Phobius"/>
    </source>
</evidence>
<feature type="transmembrane region" description="Helical" evidence="6">
    <location>
        <begin position="348"/>
        <end position="367"/>
    </location>
</feature>
<reference evidence="12" key="1">
    <citation type="journal article" date="2022" name="ISME J.">
        <title>Genetic and phylogenetic analysis of dissimilatory iodate-reducing bacteria identifies potential niches across the world's oceans.</title>
        <authorList>
            <person name="Reyes-Umana V."/>
            <person name="Henning Z."/>
            <person name="Lee K."/>
            <person name="Barnum T.P."/>
            <person name="Coates J.D."/>
        </authorList>
    </citation>
    <scope>NUCLEOTIDE SEQUENCE [LARGE SCALE GENOMIC DNA]</scope>
    <source>
        <strain evidence="12">IR12</strain>
    </source>
</reference>
<proteinExistence type="predicted"/>
<evidence type="ECO:0000256" key="2">
    <source>
        <dbReference type="ARBA" id="ARBA00022692"/>
    </source>
</evidence>
<evidence type="ECO:0000313" key="11">
    <source>
        <dbReference type="EMBL" id="MBT0962383.1"/>
    </source>
</evidence>
<keyword evidence="7" id="KW-0732">Signal</keyword>
<dbReference type="Pfam" id="PF25145">
    <property type="entry name" value="NfeD1b_N"/>
    <property type="match status" value="1"/>
</dbReference>
<keyword evidence="3 6" id="KW-1133">Transmembrane helix</keyword>
<dbReference type="InterPro" id="IPR056738">
    <property type="entry name" value="NfeD1b_N"/>
</dbReference>
<feature type="domain" description="NfeD-like C-terminal" evidence="8">
    <location>
        <begin position="411"/>
        <end position="466"/>
    </location>
</feature>
<evidence type="ECO:0000259" key="9">
    <source>
        <dbReference type="Pfam" id="PF24961"/>
    </source>
</evidence>
<dbReference type="Proteomes" id="UP000694660">
    <property type="component" value="Unassembled WGS sequence"/>
</dbReference>
<evidence type="ECO:0000256" key="7">
    <source>
        <dbReference type="SAM" id="SignalP"/>
    </source>
</evidence>
<feature type="domain" description="NfeD1b N-terminal" evidence="10">
    <location>
        <begin position="33"/>
        <end position="134"/>
    </location>
</feature>
<dbReference type="PANTHER" id="PTHR33507:SF4">
    <property type="entry name" value="NODULATION COMPETITIVENESS PROTEIN NFED"/>
    <property type="match status" value="1"/>
</dbReference>
<feature type="region of interest" description="Disordered" evidence="5">
    <location>
        <begin position="132"/>
        <end position="177"/>
    </location>
</feature>
<dbReference type="EMBL" id="JAEKFT010000016">
    <property type="protein sequence ID" value="MBT0962383.1"/>
    <property type="molecule type" value="Genomic_DNA"/>
</dbReference>
<accession>A0A944DDB2</accession>
<evidence type="ECO:0000256" key="3">
    <source>
        <dbReference type="ARBA" id="ARBA00022989"/>
    </source>
</evidence>
<dbReference type="Gene3D" id="3.90.226.10">
    <property type="entry name" value="2-enoyl-CoA Hydratase, Chain A, domain 1"/>
    <property type="match status" value="1"/>
</dbReference>
<keyword evidence="2 6" id="KW-0812">Transmembrane</keyword>
<keyword evidence="4 6" id="KW-0472">Membrane</keyword>
<name>A0A944DDB2_DENI1</name>
<dbReference type="AlphaFoldDB" id="A0A944DDB2"/>
<feature type="transmembrane region" description="Helical" evidence="6">
    <location>
        <begin position="379"/>
        <end position="400"/>
    </location>
</feature>
<dbReference type="Gene3D" id="2.40.50.140">
    <property type="entry name" value="Nucleic acid-binding proteins"/>
    <property type="match status" value="1"/>
</dbReference>
<protein>
    <submittedName>
        <fullName evidence="11">Nodulation protein NfeD</fullName>
    </submittedName>
</protein>
<dbReference type="InterPro" id="IPR002810">
    <property type="entry name" value="NfeD-like_C"/>
</dbReference>
<feature type="domain" description="NfeD integral membrane" evidence="9">
    <location>
        <begin position="280"/>
        <end position="394"/>
    </location>
</feature>
<evidence type="ECO:0000256" key="1">
    <source>
        <dbReference type="ARBA" id="ARBA00004141"/>
    </source>
</evidence>
<organism evidence="11 12">
    <name type="scientific">Denitromonas iodatirespirans</name>
    <dbReference type="NCBI Taxonomy" id="2795389"/>
    <lineage>
        <taxon>Bacteria</taxon>
        <taxon>Pseudomonadati</taxon>
        <taxon>Pseudomonadota</taxon>
        <taxon>Betaproteobacteria</taxon>
        <taxon>Rhodocyclales</taxon>
        <taxon>Zoogloeaceae</taxon>
        <taxon>Denitromonas</taxon>
    </lineage>
</organism>
<dbReference type="CDD" id="cd07020">
    <property type="entry name" value="Clp_protease_NfeD_1"/>
    <property type="match status" value="1"/>
</dbReference>
<evidence type="ECO:0000259" key="8">
    <source>
        <dbReference type="Pfam" id="PF01957"/>
    </source>
</evidence>
<dbReference type="InterPro" id="IPR052165">
    <property type="entry name" value="Membrane_assoc_protease"/>
</dbReference>
<dbReference type="GO" id="GO:0016020">
    <property type="term" value="C:membrane"/>
    <property type="evidence" value="ECO:0007669"/>
    <property type="project" value="UniProtKB-SubCell"/>
</dbReference>
<keyword evidence="12" id="KW-1185">Reference proteome</keyword>
<evidence type="ECO:0000259" key="10">
    <source>
        <dbReference type="Pfam" id="PF25145"/>
    </source>
</evidence>
<dbReference type="Pfam" id="PF24961">
    <property type="entry name" value="NfeD_membrane"/>
    <property type="match status" value="1"/>
</dbReference>
<dbReference type="SUPFAM" id="SSF141322">
    <property type="entry name" value="NfeD domain-like"/>
    <property type="match status" value="1"/>
</dbReference>
<dbReference type="SUPFAM" id="SSF52096">
    <property type="entry name" value="ClpP/crotonase"/>
    <property type="match status" value="1"/>
</dbReference>
<feature type="transmembrane region" description="Helical" evidence="6">
    <location>
        <begin position="300"/>
        <end position="318"/>
    </location>
</feature>
<feature type="signal peptide" evidence="7">
    <location>
        <begin position="1"/>
        <end position="30"/>
    </location>
</feature>
<dbReference type="Pfam" id="PF01957">
    <property type="entry name" value="NfeD"/>
    <property type="match status" value="1"/>
</dbReference>
<feature type="transmembrane region" description="Helical" evidence="6">
    <location>
        <begin position="271"/>
        <end position="293"/>
    </location>
</feature>
<evidence type="ECO:0000313" key="12">
    <source>
        <dbReference type="Proteomes" id="UP000694660"/>
    </source>
</evidence>
<sequence length="475" mass="49295">MMRSDFAAFWPTVRRMLLMLALLGVWPAQAATVRVLQVDGVIGPASADFIVRGLAPAADLEAVVIALDTPGGLDTSMRQIIKAILASPVPVITYVTPEGARAASAGTFILYASHVAAMAPATNVGAASPVAVGGMPGGGRPSPKADDGGDDKSDASDKTQKSADKTGPMTPSLGDDTLARKATNDAIAYIRSLAELRGRNVDFAERAVREAASLSAEAALREGVIEVLAVDVPDLLKQIDGKEVALPAGKRTLATAGAVIDNREPDWRTRMLAVLANPQLALVLMMIGFYGLFVEFTSPGFGVPGVAGGICLLLAMYAFQMLPINWAGVALVALGMILLVAEVLMPSFGVLGVGGIVSIVLGGLFLLDQEAPGFAVPLPFIAGTAVAAAALVFLAGTLFLRSRRRPLSSGAEEMLGLTGQVTVTEGVDSWALVHGESWRVSSRRPLNPGERVRVTGIDGLVLTVEPIESDQGSPS</sequence>
<dbReference type="PANTHER" id="PTHR33507">
    <property type="entry name" value="INNER MEMBRANE PROTEIN YBBJ"/>
    <property type="match status" value="1"/>
</dbReference>
<dbReference type="InterPro" id="IPR012340">
    <property type="entry name" value="NA-bd_OB-fold"/>
</dbReference>
<dbReference type="InterPro" id="IPR056739">
    <property type="entry name" value="NfeD_membrane"/>
</dbReference>
<feature type="compositionally biased region" description="Basic and acidic residues" evidence="5">
    <location>
        <begin position="143"/>
        <end position="164"/>
    </location>
</feature>
<feature type="chain" id="PRO_5037464126" evidence="7">
    <location>
        <begin position="31"/>
        <end position="475"/>
    </location>
</feature>